<proteinExistence type="predicted"/>
<organism evidence="1">
    <name type="scientific">marine sediment metagenome</name>
    <dbReference type="NCBI Taxonomy" id="412755"/>
    <lineage>
        <taxon>unclassified sequences</taxon>
        <taxon>metagenomes</taxon>
        <taxon>ecological metagenomes</taxon>
    </lineage>
</organism>
<gene>
    <name evidence="1" type="ORF">LCGC14_1849060</name>
</gene>
<accession>A0A0F9GAT9</accession>
<name>A0A0F9GAT9_9ZZZZ</name>
<sequence>MGIGVVWLFTDVKSSRIPSRFTTESDEKVYLFGITWKETMDYVFTHLSIMSQVPFNEAWAHFKTEEI</sequence>
<reference evidence="1" key="1">
    <citation type="journal article" date="2015" name="Nature">
        <title>Complex archaea that bridge the gap between prokaryotes and eukaryotes.</title>
        <authorList>
            <person name="Spang A."/>
            <person name="Saw J.H."/>
            <person name="Jorgensen S.L."/>
            <person name="Zaremba-Niedzwiedzka K."/>
            <person name="Martijn J."/>
            <person name="Lind A.E."/>
            <person name="van Eijk R."/>
            <person name="Schleper C."/>
            <person name="Guy L."/>
            <person name="Ettema T.J."/>
        </authorList>
    </citation>
    <scope>NUCLEOTIDE SEQUENCE</scope>
</reference>
<protein>
    <submittedName>
        <fullName evidence="1">Uncharacterized protein</fullName>
    </submittedName>
</protein>
<dbReference type="EMBL" id="LAZR01018549">
    <property type="protein sequence ID" value="KKL95979.1"/>
    <property type="molecule type" value="Genomic_DNA"/>
</dbReference>
<comment type="caution">
    <text evidence="1">The sequence shown here is derived from an EMBL/GenBank/DDBJ whole genome shotgun (WGS) entry which is preliminary data.</text>
</comment>
<dbReference type="AlphaFoldDB" id="A0A0F9GAT9"/>
<evidence type="ECO:0000313" key="1">
    <source>
        <dbReference type="EMBL" id="KKL95979.1"/>
    </source>
</evidence>